<comment type="caution">
    <text evidence="1">The sequence shown here is derived from an EMBL/GenBank/DDBJ whole genome shotgun (WGS) entry which is preliminary data.</text>
</comment>
<sequence length="227" mass="25577">MAGHWNLIPDGKGIRLKELKAPQPQFPVLANLTGASATSTFEIDGYSMSYAEKPVFAYSSSNAEPSEYRRLFADTHNSWAERYTLPPVPASEARYFYIGSAENDPYASIRKGPTRFKVVQYELRGSAQVLVGFNAEQQLIDLSQPVRMVGEVLHFGPRSFAKRRPISAARAEKARENCVRPMLEQSGGKPRAPEFDLKGRTELVPIKTFYIDHTRVKSAPWFQSEEF</sequence>
<organism evidence="1 2">
    <name type="scientific">Chitinimonas prasina</name>
    <dbReference type="NCBI Taxonomy" id="1434937"/>
    <lineage>
        <taxon>Bacteria</taxon>
        <taxon>Pseudomonadati</taxon>
        <taxon>Pseudomonadota</taxon>
        <taxon>Betaproteobacteria</taxon>
        <taxon>Neisseriales</taxon>
        <taxon>Chitinibacteraceae</taxon>
        <taxon>Chitinimonas</taxon>
    </lineage>
</organism>
<name>A0ABQ5YHV6_9NEIS</name>
<gene>
    <name evidence="1" type="ORF">GCM10007907_17300</name>
</gene>
<evidence type="ECO:0000313" key="2">
    <source>
        <dbReference type="Proteomes" id="UP001156706"/>
    </source>
</evidence>
<accession>A0ABQ5YHV6</accession>
<dbReference type="EMBL" id="BSOG01000002">
    <property type="protein sequence ID" value="GLR12940.1"/>
    <property type="molecule type" value="Genomic_DNA"/>
</dbReference>
<protein>
    <submittedName>
        <fullName evidence="1">Uncharacterized protein</fullName>
    </submittedName>
</protein>
<reference evidence="2" key="1">
    <citation type="journal article" date="2019" name="Int. J. Syst. Evol. Microbiol.">
        <title>The Global Catalogue of Microorganisms (GCM) 10K type strain sequencing project: providing services to taxonomists for standard genome sequencing and annotation.</title>
        <authorList>
            <consortium name="The Broad Institute Genomics Platform"/>
            <consortium name="The Broad Institute Genome Sequencing Center for Infectious Disease"/>
            <person name="Wu L."/>
            <person name="Ma J."/>
        </authorList>
    </citation>
    <scope>NUCLEOTIDE SEQUENCE [LARGE SCALE GENOMIC DNA]</scope>
    <source>
        <strain evidence="2">NBRC 110044</strain>
    </source>
</reference>
<proteinExistence type="predicted"/>
<dbReference type="Proteomes" id="UP001156706">
    <property type="component" value="Unassembled WGS sequence"/>
</dbReference>
<keyword evidence="2" id="KW-1185">Reference proteome</keyword>
<evidence type="ECO:0000313" key="1">
    <source>
        <dbReference type="EMBL" id="GLR12940.1"/>
    </source>
</evidence>